<reference evidence="3" key="2">
    <citation type="journal article" date="2013" name="PLoS Genet.">
        <title>Comparative genome structure, secondary metabolite, and effector coding capacity across Cochliobolus pathogens.</title>
        <authorList>
            <person name="Condon B.J."/>
            <person name="Leng Y."/>
            <person name="Wu D."/>
            <person name="Bushley K.E."/>
            <person name="Ohm R.A."/>
            <person name="Otillar R."/>
            <person name="Martin J."/>
            <person name="Schackwitz W."/>
            <person name="Grimwood J."/>
            <person name="MohdZainudin N."/>
            <person name="Xue C."/>
            <person name="Wang R."/>
            <person name="Manning V.A."/>
            <person name="Dhillon B."/>
            <person name="Tu Z.J."/>
            <person name="Steffenson B.J."/>
            <person name="Salamov A."/>
            <person name="Sun H."/>
            <person name="Lowry S."/>
            <person name="LaButti K."/>
            <person name="Han J."/>
            <person name="Copeland A."/>
            <person name="Lindquist E."/>
            <person name="Barry K."/>
            <person name="Schmutz J."/>
            <person name="Baker S.E."/>
            <person name="Ciuffetti L.M."/>
            <person name="Grigoriev I.V."/>
            <person name="Zhong S."/>
            <person name="Turgeon B.G."/>
        </authorList>
    </citation>
    <scope>NUCLEOTIDE SEQUENCE [LARGE SCALE GENOMIC DNA]</scope>
    <source>
        <strain evidence="3">ND90Pr / ATCC 201652</strain>
    </source>
</reference>
<keyword evidence="3" id="KW-1185">Reference proteome</keyword>
<name>M2T4W0_COCSN</name>
<organism evidence="2 3">
    <name type="scientific">Cochliobolus sativus (strain ND90Pr / ATCC 201652)</name>
    <name type="common">Common root rot and spot blotch fungus</name>
    <name type="synonym">Bipolaris sorokiniana</name>
    <dbReference type="NCBI Taxonomy" id="665912"/>
    <lineage>
        <taxon>Eukaryota</taxon>
        <taxon>Fungi</taxon>
        <taxon>Dikarya</taxon>
        <taxon>Ascomycota</taxon>
        <taxon>Pezizomycotina</taxon>
        <taxon>Dothideomycetes</taxon>
        <taxon>Pleosporomycetidae</taxon>
        <taxon>Pleosporales</taxon>
        <taxon>Pleosporineae</taxon>
        <taxon>Pleosporaceae</taxon>
        <taxon>Bipolaris</taxon>
    </lineage>
</organism>
<dbReference type="AlphaFoldDB" id="M2T4W0"/>
<evidence type="ECO:0000313" key="3">
    <source>
        <dbReference type="Proteomes" id="UP000016934"/>
    </source>
</evidence>
<proteinExistence type="predicted"/>
<dbReference type="RefSeq" id="XP_007699939.1">
    <property type="nucleotide sequence ID" value="XM_007701749.1"/>
</dbReference>
<dbReference type="EMBL" id="KB445643">
    <property type="protein sequence ID" value="EMD64027.1"/>
    <property type="molecule type" value="Genomic_DNA"/>
</dbReference>
<sequence length="99" mass="9965">MPSTSYALGTSFSPCHHPTLPLLHTASTTRACSTSPVPGHSHPSGCTLLSIARSTAPACSAAGPGLARRSRPPVASPSGDCPNFLSYGGNTASCNRMGV</sequence>
<evidence type="ECO:0000256" key="1">
    <source>
        <dbReference type="SAM" id="MobiDB-lite"/>
    </source>
</evidence>
<protein>
    <submittedName>
        <fullName evidence="2">Uncharacterized protein</fullName>
    </submittedName>
</protein>
<dbReference type="GeneID" id="19136615"/>
<dbReference type="Proteomes" id="UP000016934">
    <property type="component" value="Unassembled WGS sequence"/>
</dbReference>
<evidence type="ECO:0000313" key="2">
    <source>
        <dbReference type="EMBL" id="EMD64027.1"/>
    </source>
</evidence>
<gene>
    <name evidence="2" type="ORF">COCSADRAFT_320360</name>
</gene>
<feature type="region of interest" description="Disordered" evidence="1">
    <location>
        <begin position="61"/>
        <end position="82"/>
    </location>
</feature>
<reference evidence="2 3" key="1">
    <citation type="journal article" date="2012" name="PLoS Pathog.">
        <title>Diverse lifestyles and strategies of plant pathogenesis encoded in the genomes of eighteen Dothideomycetes fungi.</title>
        <authorList>
            <person name="Ohm R.A."/>
            <person name="Feau N."/>
            <person name="Henrissat B."/>
            <person name="Schoch C.L."/>
            <person name="Horwitz B.A."/>
            <person name="Barry K.W."/>
            <person name="Condon B.J."/>
            <person name="Copeland A.C."/>
            <person name="Dhillon B."/>
            <person name="Glaser F."/>
            <person name="Hesse C.N."/>
            <person name="Kosti I."/>
            <person name="LaButti K."/>
            <person name="Lindquist E.A."/>
            <person name="Lucas S."/>
            <person name="Salamov A.A."/>
            <person name="Bradshaw R.E."/>
            <person name="Ciuffetti L."/>
            <person name="Hamelin R.C."/>
            <person name="Kema G.H.J."/>
            <person name="Lawrence C."/>
            <person name="Scott J.A."/>
            <person name="Spatafora J.W."/>
            <person name="Turgeon B.G."/>
            <person name="de Wit P.J.G.M."/>
            <person name="Zhong S."/>
            <person name="Goodwin S.B."/>
            <person name="Grigoriev I.V."/>
        </authorList>
    </citation>
    <scope>NUCLEOTIDE SEQUENCE [LARGE SCALE GENOMIC DNA]</scope>
    <source>
        <strain evidence="3">ND90Pr / ATCC 201652</strain>
    </source>
</reference>
<dbReference type="KEGG" id="bsc:COCSADRAFT_320360"/>
<dbReference type="OrthoDB" id="10359069at2759"/>
<accession>M2T4W0</accession>
<dbReference type="HOGENOM" id="CLU_181663_0_0_1"/>